<reference evidence="5 6" key="1">
    <citation type="submission" date="2019-07" db="EMBL/GenBank/DDBJ databases">
        <title>Genomic Encyclopedia of Archaeal and Bacterial Type Strains, Phase II (KMG-II): from individual species to whole genera.</title>
        <authorList>
            <person name="Goeker M."/>
        </authorList>
    </citation>
    <scope>NUCLEOTIDE SEQUENCE [LARGE SCALE GENOMIC DNA]</scope>
    <source>
        <strain evidence="5 6">ATCC BAA-1854</strain>
    </source>
</reference>
<gene>
    <name evidence="5" type="ORF">JN11_01355</name>
</gene>
<keyword evidence="6" id="KW-1185">Reference proteome</keyword>
<dbReference type="OrthoDB" id="2585681at2"/>
<dbReference type="InterPro" id="IPR009057">
    <property type="entry name" value="Homeodomain-like_sf"/>
</dbReference>
<evidence type="ECO:0000259" key="4">
    <source>
        <dbReference type="PROSITE" id="PS01124"/>
    </source>
</evidence>
<protein>
    <submittedName>
        <fullName evidence="5">AraC-like DNA-binding protein</fullName>
    </submittedName>
</protein>
<feature type="domain" description="HTH araC/xylS-type" evidence="4">
    <location>
        <begin position="185"/>
        <end position="283"/>
    </location>
</feature>
<dbReference type="Pfam" id="PF12833">
    <property type="entry name" value="HTH_18"/>
    <property type="match status" value="1"/>
</dbReference>
<dbReference type="SUPFAM" id="SSF46689">
    <property type="entry name" value="Homeodomain-like"/>
    <property type="match status" value="1"/>
</dbReference>
<keyword evidence="3" id="KW-0804">Transcription</keyword>
<dbReference type="SMART" id="SM00342">
    <property type="entry name" value="HTH_ARAC"/>
    <property type="match status" value="1"/>
</dbReference>
<evidence type="ECO:0000256" key="1">
    <source>
        <dbReference type="ARBA" id="ARBA00023015"/>
    </source>
</evidence>
<dbReference type="RefSeq" id="WP_144910936.1">
    <property type="nucleotide sequence ID" value="NZ_VLLI01000003.1"/>
</dbReference>
<keyword evidence="1" id="KW-0805">Transcription regulation</keyword>
<dbReference type="PANTHER" id="PTHR43280">
    <property type="entry name" value="ARAC-FAMILY TRANSCRIPTIONAL REGULATOR"/>
    <property type="match status" value="1"/>
</dbReference>
<sequence length="291" mass="33262">MSHSAFELVNPESNAIVFKVESFDNNNGLKKFNRYNYFSVILILEGKGKVLADTSEYLYDKNSLLCFSLYQPFKIECDQIFKATMINFHPDFFCLHKHRNEVSCNGVLFNNVYDAPVISLTGEESGSMETIFNGMQSEMARPGKPLPEVLLSYLKILLINASRLKIEKLNAQNLPVASKDPDILNQLKDAIEENFRSMHRPGDYANLLNITAPALNRISKTHFNKTLTNLIAERLITEGKRQLYLTSKSVKLIAYELGFNDEFYFSRYFKSNVGISPQFFRDTVGFDKANE</sequence>
<dbReference type="Gene3D" id="1.10.10.60">
    <property type="entry name" value="Homeodomain-like"/>
    <property type="match status" value="1"/>
</dbReference>
<keyword evidence="2 5" id="KW-0238">DNA-binding</keyword>
<dbReference type="GO" id="GO:0043565">
    <property type="term" value="F:sequence-specific DNA binding"/>
    <property type="evidence" value="ECO:0007669"/>
    <property type="project" value="InterPro"/>
</dbReference>
<dbReference type="PANTHER" id="PTHR43280:SF32">
    <property type="entry name" value="TRANSCRIPTIONAL REGULATORY PROTEIN"/>
    <property type="match status" value="1"/>
</dbReference>
<dbReference type="EMBL" id="VLLI01000003">
    <property type="protein sequence ID" value="TWJ02383.1"/>
    <property type="molecule type" value="Genomic_DNA"/>
</dbReference>
<dbReference type="GO" id="GO:0003700">
    <property type="term" value="F:DNA-binding transcription factor activity"/>
    <property type="evidence" value="ECO:0007669"/>
    <property type="project" value="InterPro"/>
</dbReference>
<organism evidence="5 6">
    <name type="scientific">Mucilaginibacter frigoritolerans</name>
    <dbReference type="NCBI Taxonomy" id="652788"/>
    <lineage>
        <taxon>Bacteria</taxon>
        <taxon>Pseudomonadati</taxon>
        <taxon>Bacteroidota</taxon>
        <taxon>Sphingobacteriia</taxon>
        <taxon>Sphingobacteriales</taxon>
        <taxon>Sphingobacteriaceae</taxon>
        <taxon>Mucilaginibacter</taxon>
    </lineage>
</organism>
<evidence type="ECO:0000256" key="3">
    <source>
        <dbReference type="ARBA" id="ARBA00023163"/>
    </source>
</evidence>
<dbReference type="AlphaFoldDB" id="A0A562U975"/>
<accession>A0A562U975</accession>
<evidence type="ECO:0000256" key="2">
    <source>
        <dbReference type="ARBA" id="ARBA00023125"/>
    </source>
</evidence>
<evidence type="ECO:0000313" key="6">
    <source>
        <dbReference type="Proteomes" id="UP000317010"/>
    </source>
</evidence>
<comment type="caution">
    <text evidence="5">The sequence shown here is derived from an EMBL/GenBank/DDBJ whole genome shotgun (WGS) entry which is preliminary data.</text>
</comment>
<name>A0A562U975_9SPHI</name>
<proteinExistence type="predicted"/>
<dbReference type="Proteomes" id="UP000317010">
    <property type="component" value="Unassembled WGS sequence"/>
</dbReference>
<dbReference type="InterPro" id="IPR018060">
    <property type="entry name" value="HTH_AraC"/>
</dbReference>
<dbReference type="PROSITE" id="PS01124">
    <property type="entry name" value="HTH_ARAC_FAMILY_2"/>
    <property type="match status" value="1"/>
</dbReference>
<evidence type="ECO:0000313" key="5">
    <source>
        <dbReference type="EMBL" id="TWJ02383.1"/>
    </source>
</evidence>